<dbReference type="EMBL" id="MZ334522">
    <property type="protein sequence ID" value="UBF22767.1"/>
    <property type="molecule type" value="Genomic_DNA"/>
</dbReference>
<protein>
    <submittedName>
        <fullName evidence="2">Uncharacterized protein</fullName>
    </submittedName>
</protein>
<dbReference type="Proteomes" id="UP000827260">
    <property type="component" value="Segment"/>
</dbReference>
<feature type="region of interest" description="Disordered" evidence="1">
    <location>
        <begin position="1"/>
        <end position="26"/>
    </location>
</feature>
<feature type="compositionally biased region" description="Acidic residues" evidence="1">
    <location>
        <begin position="1"/>
        <end position="10"/>
    </location>
</feature>
<keyword evidence="3" id="KW-1185">Reference proteome</keyword>
<evidence type="ECO:0000313" key="2">
    <source>
        <dbReference type="EMBL" id="UBF22767.1"/>
    </source>
</evidence>
<reference evidence="2" key="1">
    <citation type="submission" date="2021-05" db="EMBL/GenBank/DDBJ databases">
        <title>Diversity, taxonomy and evolution of archaeal viruses of the class Caudoviricetes.</title>
        <authorList>
            <person name="Liu Y."/>
            <person name="Demina T.A."/>
            <person name="Roux S."/>
            <person name="Aiewsakun P."/>
            <person name="Kazlauskas D."/>
            <person name="Simmonds P."/>
            <person name="Prangishvili D."/>
            <person name="Oksanen H.M."/>
            <person name="Krupovic M."/>
        </authorList>
    </citation>
    <scope>NUCLEOTIDE SEQUENCE</scope>
    <source>
        <strain evidence="2">HRTV-27/27</strain>
    </source>
</reference>
<evidence type="ECO:0000313" key="3">
    <source>
        <dbReference type="Proteomes" id="UP000827260"/>
    </source>
</evidence>
<proteinExistence type="predicted"/>
<name>A0AAE8XYT5_9CAUD</name>
<sequence length="161" mass="18066">MSTFNEEEVEPLTSPDTGNATKFHPEEADSRDAEYWKLMAGYNSGVYTRNWADETKLRRMERLAVFDSISGWLELTTFQKTIGRQAMERLDLREVGGISVELAAFSLCVLAAAPDGRKYHPQAKERDALMAEFAEERGFEDGQIVRALRRIEAAGVSPGAF</sequence>
<evidence type="ECO:0000256" key="1">
    <source>
        <dbReference type="SAM" id="MobiDB-lite"/>
    </source>
</evidence>
<accession>A0AAE8XYT5</accession>
<gene>
    <name evidence="2" type="ORF">HRTV-27_gp74</name>
</gene>
<organism evidence="2 3">
    <name type="scientific">Halorubrum tailed virus 27</name>
    <dbReference type="NCBI Taxonomy" id="2878008"/>
    <lineage>
        <taxon>Viruses</taxon>
        <taxon>Duplodnaviria</taxon>
        <taxon>Heunggongvirae</taxon>
        <taxon>Uroviricota</taxon>
        <taxon>Caudoviricetes</taxon>
        <taxon>Thumleimavirales</taxon>
        <taxon>Hafunaviridae</taxon>
        <taxon>Minorvirus</taxon>
        <taxon>Minorvirus thailandense</taxon>
        <taxon>Minorvirus HRTV27</taxon>
    </lineage>
</organism>